<proteinExistence type="predicted"/>
<name>A0A2W5NSY4_9SPHN</name>
<dbReference type="InterPro" id="IPR006058">
    <property type="entry name" value="2Fe2S_fd_BS"/>
</dbReference>
<dbReference type="Proteomes" id="UP000249082">
    <property type="component" value="Unassembled WGS sequence"/>
</dbReference>
<dbReference type="Pfam" id="PF00175">
    <property type="entry name" value="NAD_binding_1"/>
    <property type="match status" value="1"/>
</dbReference>
<reference evidence="3 4" key="1">
    <citation type="submission" date="2017-08" db="EMBL/GenBank/DDBJ databases">
        <title>Infants hospitalized years apart are colonized by the same room-sourced microbial strains.</title>
        <authorList>
            <person name="Brooks B."/>
            <person name="Olm M.R."/>
            <person name="Firek B.A."/>
            <person name="Baker R."/>
            <person name="Thomas B.C."/>
            <person name="Morowitz M.J."/>
            <person name="Banfield J.F."/>
        </authorList>
    </citation>
    <scope>NUCLEOTIDE SEQUENCE [LARGE SCALE GENOMIC DNA]</scope>
    <source>
        <strain evidence="3">S2_005_002_R2_33</strain>
    </source>
</reference>
<dbReference type="SUPFAM" id="SSF63380">
    <property type="entry name" value="Riboflavin synthase domain-like"/>
    <property type="match status" value="1"/>
</dbReference>
<dbReference type="SUPFAM" id="SSF52343">
    <property type="entry name" value="Ferredoxin reductase-like, C-terminal NADP-linked domain"/>
    <property type="match status" value="1"/>
</dbReference>
<dbReference type="InterPro" id="IPR017938">
    <property type="entry name" value="Riboflavin_synthase-like_b-brl"/>
</dbReference>
<dbReference type="EMBL" id="QFPX01000003">
    <property type="protein sequence ID" value="PZQ56682.1"/>
    <property type="molecule type" value="Genomic_DNA"/>
</dbReference>
<evidence type="ECO:0000259" key="1">
    <source>
        <dbReference type="PROSITE" id="PS51085"/>
    </source>
</evidence>
<feature type="domain" description="FAD-binding FR-type" evidence="2">
    <location>
        <begin position="14"/>
        <end position="113"/>
    </location>
</feature>
<accession>A0A2W5NSY4</accession>
<dbReference type="GO" id="GO:0051537">
    <property type="term" value="F:2 iron, 2 sulfur cluster binding"/>
    <property type="evidence" value="ECO:0007669"/>
    <property type="project" value="InterPro"/>
</dbReference>
<protein>
    <submittedName>
        <fullName evidence="3">Oxidoreductase</fullName>
    </submittedName>
</protein>
<dbReference type="Gene3D" id="3.40.50.80">
    <property type="entry name" value="Nucleotide-binding domain of ferredoxin-NADP reductase (FNR) module"/>
    <property type="match status" value="1"/>
</dbReference>
<sequence>MSASAKAAGAASNGPWTEARVAAIRDVTPTIREFTLAMDNIRACPPGSHLRVRVDLGDRQDHRSYSVVETDGAVLRIAVKLQPESRGGSAFMWGLAVGDTLAVDAPRCDFPLTYGAPHYLLLAGGVGITPMVAMARQLAARGAAPRMVYAARSSEEFAYRRELEDLLGERLALYPSDGETALDLAAEIDRLPPDGELYMCGPLGLMEAVRQAWEAAGRPRAKLRYETFGSSGSHRAEAFTVKVPRLGAEVVVRENESMLDALEAAGVEVVFECRRGECGLCAVDIVEAEGVVDHRDVFLSARQHRENRQMCACVSRVAGGCVTIDPAWRGDGAFAFGEGGAGLRETA</sequence>
<organism evidence="3 4">
    <name type="scientific">Novosphingobium pentaromativorans</name>
    <dbReference type="NCBI Taxonomy" id="205844"/>
    <lineage>
        <taxon>Bacteria</taxon>
        <taxon>Pseudomonadati</taxon>
        <taxon>Pseudomonadota</taxon>
        <taxon>Alphaproteobacteria</taxon>
        <taxon>Sphingomonadales</taxon>
        <taxon>Sphingomonadaceae</taxon>
        <taxon>Novosphingobium</taxon>
    </lineage>
</organism>
<evidence type="ECO:0000313" key="4">
    <source>
        <dbReference type="Proteomes" id="UP000249082"/>
    </source>
</evidence>
<dbReference type="InterPro" id="IPR050415">
    <property type="entry name" value="MRET"/>
</dbReference>
<dbReference type="InterPro" id="IPR012675">
    <property type="entry name" value="Beta-grasp_dom_sf"/>
</dbReference>
<dbReference type="InterPro" id="IPR001041">
    <property type="entry name" value="2Fe-2S_ferredoxin-type"/>
</dbReference>
<evidence type="ECO:0000313" key="3">
    <source>
        <dbReference type="EMBL" id="PZQ56682.1"/>
    </source>
</evidence>
<dbReference type="InterPro" id="IPR036010">
    <property type="entry name" value="2Fe-2S_ferredoxin-like_sf"/>
</dbReference>
<dbReference type="CDD" id="cd00207">
    <property type="entry name" value="fer2"/>
    <property type="match status" value="1"/>
</dbReference>
<dbReference type="InterPro" id="IPR001433">
    <property type="entry name" value="OxRdtase_FAD/NAD-bd"/>
</dbReference>
<comment type="caution">
    <text evidence="3">The sequence shown here is derived from an EMBL/GenBank/DDBJ whole genome shotgun (WGS) entry which is preliminary data.</text>
</comment>
<dbReference type="PROSITE" id="PS51384">
    <property type="entry name" value="FAD_FR"/>
    <property type="match status" value="1"/>
</dbReference>
<dbReference type="CDD" id="cd06185">
    <property type="entry name" value="PDR_like"/>
    <property type="match status" value="1"/>
</dbReference>
<dbReference type="PRINTS" id="PR00409">
    <property type="entry name" value="PHDIOXRDTASE"/>
</dbReference>
<dbReference type="Pfam" id="PF00111">
    <property type="entry name" value="Fer2"/>
    <property type="match status" value="1"/>
</dbReference>
<dbReference type="InterPro" id="IPR017927">
    <property type="entry name" value="FAD-bd_FR_type"/>
</dbReference>
<dbReference type="PANTHER" id="PTHR47354">
    <property type="entry name" value="NADH OXIDOREDUCTASE HCR"/>
    <property type="match status" value="1"/>
</dbReference>
<dbReference type="SUPFAM" id="SSF54292">
    <property type="entry name" value="2Fe-2S ferredoxin-like"/>
    <property type="match status" value="1"/>
</dbReference>
<dbReference type="PROSITE" id="PS51085">
    <property type="entry name" value="2FE2S_FER_2"/>
    <property type="match status" value="1"/>
</dbReference>
<dbReference type="GO" id="GO:0016491">
    <property type="term" value="F:oxidoreductase activity"/>
    <property type="evidence" value="ECO:0007669"/>
    <property type="project" value="InterPro"/>
</dbReference>
<dbReference type="Gene3D" id="2.40.30.10">
    <property type="entry name" value="Translation factors"/>
    <property type="match status" value="1"/>
</dbReference>
<feature type="domain" description="2Fe-2S ferredoxin-type" evidence="1">
    <location>
        <begin position="237"/>
        <end position="330"/>
    </location>
</feature>
<dbReference type="InterPro" id="IPR039261">
    <property type="entry name" value="FNR_nucleotide-bd"/>
</dbReference>
<dbReference type="Gene3D" id="3.10.20.30">
    <property type="match status" value="1"/>
</dbReference>
<gene>
    <name evidence="3" type="ORF">DI555_04895</name>
</gene>
<dbReference type="PROSITE" id="PS00197">
    <property type="entry name" value="2FE2S_FER_1"/>
    <property type="match status" value="1"/>
</dbReference>
<dbReference type="PANTHER" id="PTHR47354:SF2">
    <property type="entry name" value="BLR2392 PROTEIN"/>
    <property type="match status" value="1"/>
</dbReference>
<evidence type="ECO:0000259" key="2">
    <source>
        <dbReference type="PROSITE" id="PS51384"/>
    </source>
</evidence>
<dbReference type="AlphaFoldDB" id="A0A2W5NSY4"/>